<name>A0A140DRF6_9FIRM</name>
<dbReference type="AlphaFoldDB" id="A0A140DRF6"/>
<dbReference type="InterPro" id="IPR029063">
    <property type="entry name" value="SAM-dependent_MTases_sf"/>
</dbReference>
<sequence>MRSMVEVSHDFLKPVLHRDAVMIDATLGTGRDSAFFLRKARRVIAFEIQPETAARCRQAMEDPRLEIRVENHTGIRELDPALEADGVIFNFGWDPAGDHQTVTQPQDSLRAVQAALERLRVKGRMSLVFYPHADGRREADLILDWLKTLDHRQYPCEKVELVNSGRSPFCVLIERRK</sequence>
<dbReference type="KEGG" id="fro:AALO17_00990"/>
<dbReference type="PANTHER" id="PTHR35276:SF1">
    <property type="entry name" value="TRNA (MNM(5)S(2)U34)-METHYLTRANSFERASE, CHLOROPLASTIC"/>
    <property type="match status" value="1"/>
</dbReference>
<dbReference type="OrthoDB" id="9792989at2"/>
<dbReference type="STRING" id="1702221.AALO17_00990"/>
<evidence type="ECO:0008006" key="3">
    <source>
        <dbReference type="Google" id="ProtNLM"/>
    </source>
</evidence>
<dbReference type="SUPFAM" id="SSF53335">
    <property type="entry name" value="S-adenosyl-L-methionine-dependent methyltransferases"/>
    <property type="match status" value="1"/>
</dbReference>
<protein>
    <recommendedName>
        <fullName evidence="3">rRNA methylase</fullName>
    </recommendedName>
</protein>
<dbReference type="Proteomes" id="UP000069771">
    <property type="component" value="Chromosome"/>
</dbReference>
<dbReference type="PANTHER" id="PTHR35276">
    <property type="entry name" value="S-ADENOSYL-L-METHIONINE-DEPENDENT METHYLTRANSFERASES SUPERFAMILY PROTEIN"/>
    <property type="match status" value="1"/>
</dbReference>
<dbReference type="InterPro" id="IPR010719">
    <property type="entry name" value="MnmM_MeTrfase"/>
</dbReference>
<evidence type="ECO:0000313" key="1">
    <source>
        <dbReference type="EMBL" id="AMK53233.1"/>
    </source>
</evidence>
<accession>A0A140DRF6</accession>
<proteinExistence type="predicted"/>
<organism evidence="1 2">
    <name type="scientific">Faecalibaculum rodentium</name>
    <dbReference type="NCBI Taxonomy" id="1702221"/>
    <lineage>
        <taxon>Bacteria</taxon>
        <taxon>Bacillati</taxon>
        <taxon>Bacillota</taxon>
        <taxon>Erysipelotrichia</taxon>
        <taxon>Erysipelotrichales</taxon>
        <taxon>Erysipelotrichaceae</taxon>
        <taxon>Faecalibaculum</taxon>
    </lineage>
</organism>
<dbReference type="EMBL" id="CP011391">
    <property type="protein sequence ID" value="AMK53233.1"/>
    <property type="molecule type" value="Genomic_DNA"/>
</dbReference>
<keyword evidence="2" id="KW-1185">Reference proteome</keyword>
<reference evidence="1 2" key="1">
    <citation type="journal article" date="2016" name="Gut Pathog.">
        <title>Whole genome sequencing of "Faecalibaculum rodentium" ALO17, isolated from C57BL/6J laboratory mouse feces.</title>
        <authorList>
            <person name="Lim S."/>
            <person name="Chang D.H."/>
            <person name="Ahn S."/>
            <person name="Kim B.C."/>
        </authorList>
    </citation>
    <scope>NUCLEOTIDE SEQUENCE [LARGE SCALE GENOMIC DNA]</scope>
    <source>
        <strain evidence="1 2">Alo17</strain>
    </source>
</reference>
<evidence type="ECO:0000313" key="2">
    <source>
        <dbReference type="Proteomes" id="UP000069771"/>
    </source>
</evidence>
<gene>
    <name evidence="1" type="ORF">AALO17_00990</name>
</gene>
<dbReference type="Gene3D" id="3.40.50.150">
    <property type="entry name" value="Vaccinia Virus protein VP39"/>
    <property type="match status" value="1"/>
</dbReference>
<dbReference type="Pfam" id="PF06962">
    <property type="entry name" value="rRNA_methylase"/>
    <property type="match status" value="1"/>
</dbReference>